<dbReference type="Pfam" id="PF04703">
    <property type="entry name" value="FaeA"/>
    <property type="match status" value="1"/>
</dbReference>
<reference evidence="3" key="1">
    <citation type="journal article" date="2015" name="Proc. Natl. Acad. Sci. U.S.A.">
        <title>Networks of energetic and metabolic interactions define dynamics in microbial communities.</title>
        <authorList>
            <person name="Embree M."/>
            <person name="Liu J.K."/>
            <person name="Al-Bassam M.M."/>
            <person name="Zengler K."/>
        </authorList>
    </citation>
    <scope>NUCLEOTIDE SEQUENCE</scope>
</reference>
<evidence type="ECO:0008006" key="4">
    <source>
        <dbReference type="Google" id="ProtNLM"/>
    </source>
</evidence>
<dbReference type="InterPro" id="IPR036390">
    <property type="entry name" value="WH_DNA-bd_sf"/>
</dbReference>
<proteinExistence type="predicted"/>
<dbReference type="GO" id="GO:0006355">
    <property type="term" value="P:regulation of DNA-templated transcription"/>
    <property type="evidence" value="ECO:0007669"/>
    <property type="project" value="InterPro"/>
</dbReference>
<organism evidence="3">
    <name type="scientific">hydrocarbon metagenome</name>
    <dbReference type="NCBI Taxonomy" id="938273"/>
    <lineage>
        <taxon>unclassified sequences</taxon>
        <taxon>metagenomes</taxon>
        <taxon>ecological metagenomes</taxon>
    </lineage>
</organism>
<protein>
    <recommendedName>
        <fullName evidence="4">Transcription regulator TrmB N-terminal domain-containing protein</fullName>
    </recommendedName>
</protein>
<dbReference type="Gene3D" id="1.10.10.10">
    <property type="entry name" value="Winged helix-like DNA-binding domain superfamily/Winged helix DNA-binding domain"/>
    <property type="match status" value="1"/>
</dbReference>
<dbReference type="SUPFAM" id="SSF46785">
    <property type="entry name" value="Winged helix' DNA-binding domain"/>
    <property type="match status" value="1"/>
</dbReference>
<evidence type="ECO:0000313" key="3">
    <source>
        <dbReference type="EMBL" id="KUG29774.1"/>
    </source>
</evidence>
<keyword evidence="1" id="KW-0805">Transcription regulation</keyword>
<dbReference type="AlphaFoldDB" id="A0A0W8G9N9"/>
<evidence type="ECO:0000256" key="1">
    <source>
        <dbReference type="ARBA" id="ARBA00023015"/>
    </source>
</evidence>
<dbReference type="InterPro" id="IPR036388">
    <property type="entry name" value="WH-like_DNA-bd_sf"/>
</dbReference>
<sequence>MACVKPNGELTTAALEVLTRIASPATDQEVAEAVKRPVHQARSILRELIKAGMAEHDGGLYRASPAGRERLRT</sequence>
<name>A0A0W8G9N9_9ZZZZ</name>
<gene>
    <name evidence="3" type="ORF">ASZ90_000332</name>
</gene>
<keyword evidence="2" id="KW-0804">Transcription</keyword>
<evidence type="ECO:0000256" key="2">
    <source>
        <dbReference type="ARBA" id="ARBA00023163"/>
    </source>
</evidence>
<accession>A0A0W8G9N9</accession>
<dbReference type="EMBL" id="LNQE01000038">
    <property type="protein sequence ID" value="KUG29774.1"/>
    <property type="molecule type" value="Genomic_DNA"/>
</dbReference>
<comment type="caution">
    <text evidence="3">The sequence shown here is derived from an EMBL/GenBank/DDBJ whole genome shotgun (WGS) entry which is preliminary data.</text>
</comment>
<dbReference type="InterPro" id="IPR006793">
    <property type="entry name" value="FaeA"/>
</dbReference>